<organism evidence="1 2">
    <name type="scientific">Ficus carica</name>
    <name type="common">Common fig</name>
    <dbReference type="NCBI Taxonomy" id="3494"/>
    <lineage>
        <taxon>Eukaryota</taxon>
        <taxon>Viridiplantae</taxon>
        <taxon>Streptophyta</taxon>
        <taxon>Embryophyta</taxon>
        <taxon>Tracheophyta</taxon>
        <taxon>Spermatophyta</taxon>
        <taxon>Magnoliopsida</taxon>
        <taxon>eudicotyledons</taxon>
        <taxon>Gunneridae</taxon>
        <taxon>Pentapetalae</taxon>
        <taxon>rosids</taxon>
        <taxon>fabids</taxon>
        <taxon>Rosales</taxon>
        <taxon>Moraceae</taxon>
        <taxon>Ficeae</taxon>
        <taxon>Ficus</taxon>
    </lineage>
</organism>
<proteinExistence type="predicted"/>
<reference evidence="1" key="1">
    <citation type="submission" date="2023-07" db="EMBL/GenBank/DDBJ databases">
        <title>draft genome sequence of fig (Ficus carica).</title>
        <authorList>
            <person name="Takahashi T."/>
            <person name="Nishimura K."/>
        </authorList>
    </citation>
    <scope>NUCLEOTIDE SEQUENCE</scope>
</reference>
<evidence type="ECO:0000313" key="2">
    <source>
        <dbReference type="Proteomes" id="UP001187192"/>
    </source>
</evidence>
<accession>A0AA87ZHS5</accession>
<keyword evidence="2" id="KW-1185">Reference proteome</keyword>
<gene>
    <name evidence="1" type="ORF">TIFTF001_003522</name>
</gene>
<sequence>MILEAIKPLLPILNRGDRTLAAPCHHLEPDRQTGGLIAMTHPNNLRIPTLLIPKNPGIPLHLDLHPPVLLLLPDPNLAVELLHEELEAVADAEDEDAVGLGPLEELVREARRARGVDGVGTTGEDDDAGAVVDDGLQRAGAGDAEGKDGEGADTASDEVGVLGAVVKDEDTVEFQGLGVDRHCWRARVLGGGG</sequence>
<comment type="caution">
    <text evidence="1">The sequence shown here is derived from an EMBL/GenBank/DDBJ whole genome shotgun (WGS) entry which is preliminary data.</text>
</comment>
<dbReference type="Proteomes" id="UP001187192">
    <property type="component" value="Unassembled WGS sequence"/>
</dbReference>
<protein>
    <submittedName>
        <fullName evidence="1">Uncharacterized protein</fullName>
    </submittedName>
</protein>
<dbReference type="EMBL" id="BTGU01000003">
    <property type="protein sequence ID" value="GMN32085.1"/>
    <property type="molecule type" value="Genomic_DNA"/>
</dbReference>
<evidence type="ECO:0000313" key="1">
    <source>
        <dbReference type="EMBL" id="GMN32085.1"/>
    </source>
</evidence>
<dbReference type="AlphaFoldDB" id="A0AA87ZHS5"/>
<dbReference type="Gramene" id="FCD_00005013-RA">
    <property type="protein sequence ID" value="FCD_00005013-RA:cds"/>
    <property type="gene ID" value="FCD_00005013"/>
</dbReference>
<name>A0AA87ZHS5_FICCA</name>